<dbReference type="Gene3D" id="3.40.50.1010">
    <property type="entry name" value="5'-nuclease"/>
    <property type="match status" value="1"/>
</dbReference>
<gene>
    <name evidence="2" type="ORF">BE04_02445</name>
</gene>
<proteinExistence type="predicted"/>
<dbReference type="Proteomes" id="UP000075604">
    <property type="component" value="Unassembled WGS sequence"/>
</dbReference>
<sequence length="135" mass="15387">MKILLDTHVFLWFITGDARLSEAMRHGIREPENEAYLSVVSVWETMVKHQLGKLPLPAPPESYIPAQRERHRIESLAVDEASVACLARLPPLHRDPFDRMLICQAIRHDLVLATADAAMRGYTIDVPGTPWQRPR</sequence>
<dbReference type="AlphaFoldDB" id="A0A150PF36"/>
<reference evidence="2 3" key="1">
    <citation type="submission" date="2014-02" db="EMBL/GenBank/DDBJ databases">
        <title>The small core and large imbalanced accessory genome model reveals a collaborative survival strategy of Sorangium cellulosum strains in nature.</title>
        <authorList>
            <person name="Han K."/>
            <person name="Peng R."/>
            <person name="Blom J."/>
            <person name="Li Y.-Z."/>
        </authorList>
    </citation>
    <scope>NUCLEOTIDE SEQUENCE [LARGE SCALE GENOMIC DNA]</scope>
    <source>
        <strain evidence="2 3">So0157-18</strain>
    </source>
</reference>
<dbReference type="PANTHER" id="PTHR36173">
    <property type="entry name" value="RIBONUCLEASE VAPC16-RELATED"/>
    <property type="match status" value="1"/>
</dbReference>
<evidence type="ECO:0000313" key="2">
    <source>
        <dbReference type="EMBL" id="KYF54293.1"/>
    </source>
</evidence>
<evidence type="ECO:0000259" key="1">
    <source>
        <dbReference type="Pfam" id="PF01850"/>
    </source>
</evidence>
<dbReference type="SUPFAM" id="SSF88723">
    <property type="entry name" value="PIN domain-like"/>
    <property type="match status" value="1"/>
</dbReference>
<dbReference type="InterPro" id="IPR029060">
    <property type="entry name" value="PIN-like_dom_sf"/>
</dbReference>
<name>A0A150PF36_SORCE</name>
<dbReference type="PANTHER" id="PTHR36173:SF2">
    <property type="entry name" value="RIBONUCLEASE VAPC16"/>
    <property type="match status" value="1"/>
</dbReference>
<organism evidence="2 3">
    <name type="scientific">Sorangium cellulosum</name>
    <name type="common">Polyangium cellulosum</name>
    <dbReference type="NCBI Taxonomy" id="56"/>
    <lineage>
        <taxon>Bacteria</taxon>
        <taxon>Pseudomonadati</taxon>
        <taxon>Myxococcota</taxon>
        <taxon>Polyangia</taxon>
        <taxon>Polyangiales</taxon>
        <taxon>Polyangiaceae</taxon>
        <taxon>Sorangium</taxon>
    </lineage>
</organism>
<dbReference type="InterPro" id="IPR041705">
    <property type="entry name" value="PIN_Sll0205"/>
</dbReference>
<evidence type="ECO:0000313" key="3">
    <source>
        <dbReference type="Proteomes" id="UP000075604"/>
    </source>
</evidence>
<comment type="caution">
    <text evidence="2">The sequence shown here is derived from an EMBL/GenBank/DDBJ whole genome shotgun (WGS) entry which is preliminary data.</text>
</comment>
<accession>A0A150PF36</accession>
<feature type="domain" description="PIN" evidence="1">
    <location>
        <begin position="3"/>
        <end position="120"/>
    </location>
</feature>
<dbReference type="EMBL" id="JELX01002785">
    <property type="protein sequence ID" value="KYF54293.1"/>
    <property type="molecule type" value="Genomic_DNA"/>
</dbReference>
<dbReference type="InterPro" id="IPR002716">
    <property type="entry name" value="PIN_dom"/>
</dbReference>
<protein>
    <submittedName>
        <fullName evidence="2">Twitching motility protein PilT</fullName>
    </submittedName>
</protein>
<dbReference type="CDD" id="cd09872">
    <property type="entry name" value="PIN_Sll0205-like"/>
    <property type="match status" value="1"/>
</dbReference>
<dbReference type="Pfam" id="PF01850">
    <property type="entry name" value="PIN"/>
    <property type="match status" value="1"/>
</dbReference>
<dbReference type="InterPro" id="IPR052919">
    <property type="entry name" value="TA_system_RNase"/>
</dbReference>